<comment type="caution">
    <text evidence="4">The sequence shown here is derived from an EMBL/GenBank/DDBJ whole genome shotgun (WGS) entry which is preliminary data.</text>
</comment>
<sequence>MLISSHSDTNAYHTTLHLLRSGARVYLASPTEPISIIKSLLWDFGYGYGEVLWLPLDLSDPKKARDAARQFWKEGRLDILVNNAAIVEGKGKGKESMNSWGLTELVTFNYISPFVFTRELLPLLAKTAAENANADVRIVNVVPATHKLIPTSRRFRTVDDLNVRGRRLPSGFLRYCHSKLLCLLWTRQLQTLINAEGIPNMIAMAVDPSSSSPHSFSPAHIHLPVPLKRLLSREEERDGKEGLGYTTAFAAAGEAVWAQWERYKGGYLEGVKKPRIVGEVHEGATKGEQELWELTEKVLRGQDNVPLISVWRDAKRN</sequence>
<name>A0A0W0EUZ2_MONRR</name>
<comment type="similarity">
    <text evidence="1">Belongs to the short-chain dehydrogenases/reductases (SDR) family.</text>
</comment>
<dbReference type="Proteomes" id="UP000054988">
    <property type="component" value="Unassembled WGS sequence"/>
</dbReference>
<evidence type="ECO:0000256" key="3">
    <source>
        <dbReference type="ARBA" id="ARBA00023002"/>
    </source>
</evidence>
<organism evidence="4 5">
    <name type="scientific">Moniliophthora roreri</name>
    <name type="common">Frosty pod rot fungus</name>
    <name type="synonym">Monilia roreri</name>
    <dbReference type="NCBI Taxonomy" id="221103"/>
    <lineage>
        <taxon>Eukaryota</taxon>
        <taxon>Fungi</taxon>
        <taxon>Dikarya</taxon>
        <taxon>Basidiomycota</taxon>
        <taxon>Agaricomycotina</taxon>
        <taxon>Agaricomycetes</taxon>
        <taxon>Agaricomycetidae</taxon>
        <taxon>Agaricales</taxon>
        <taxon>Marasmiineae</taxon>
        <taxon>Marasmiaceae</taxon>
        <taxon>Moniliophthora</taxon>
    </lineage>
</organism>
<evidence type="ECO:0000256" key="2">
    <source>
        <dbReference type="ARBA" id="ARBA00022857"/>
    </source>
</evidence>
<reference evidence="4 5" key="1">
    <citation type="submission" date="2015-12" db="EMBL/GenBank/DDBJ databases">
        <title>Draft genome sequence of Moniliophthora roreri, the causal agent of frosty pod rot of cacao.</title>
        <authorList>
            <person name="Aime M.C."/>
            <person name="Diaz-Valderrama J.R."/>
            <person name="Kijpornyongpan T."/>
            <person name="Phillips-Mora W."/>
        </authorList>
    </citation>
    <scope>NUCLEOTIDE SEQUENCE [LARGE SCALE GENOMIC DNA]</scope>
    <source>
        <strain evidence="4 5">MCA 2952</strain>
    </source>
</reference>
<dbReference type="EMBL" id="LATX01002515">
    <property type="protein sequence ID" value="KTB27878.1"/>
    <property type="molecule type" value="Genomic_DNA"/>
</dbReference>
<dbReference type="InterPro" id="IPR002347">
    <property type="entry name" value="SDR_fam"/>
</dbReference>
<protein>
    <recommendedName>
        <fullName evidence="6">NAD(P)-binding protein</fullName>
    </recommendedName>
</protein>
<dbReference type="InterPro" id="IPR036291">
    <property type="entry name" value="NAD(P)-bd_dom_sf"/>
</dbReference>
<accession>A0A0W0EUZ2</accession>
<dbReference type="SUPFAM" id="SSF51735">
    <property type="entry name" value="NAD(P)-binding Rossmann-fold domains"/>
    <property type="match status" value="1"/>
</dbReference>
<evidence type="ECO:0000313" key="4">
    <source>
        <dbReference type="EMBL" id="KTB27878.1"/>
    </source>
</evidence>
<dbReference type="Gene3D" id="3.40.50.720">
    <property type="entry name" value="NAD(P)-binding Rossmann-like Domain"/>
    <property type="match status" value="1"/>
</dbReference>
<dbReference type="GO" id="GO:0016491">
    <property type="term" value="F:oxidoreductase activity"/>
    <property type="evidence" value="ECO:0007669"/>
    <property type="project" value="UniProtKB-KW"/>
</dbReference>
<gene>
    <name evidence="4" type="ORF">WG66_19517</name>
</gene>
<evidence type="ECO:0000313" key="5">
    <source>
        <dbReference type="Proteomes" id="UP000054988"/>
    </source>
</evidence>
<evidence type="ECO:0008006" key="6">
    <source>
        <dbReference type="Google" id="ProtNLM"/>
    </source>
</evidence>
<evidence type="ECO:0000256" key="1">
    <source>
        <dbReference type="ARBA" id="ARBA00006484"/>
    </source>
</evidence>
<dbReference type="Pfam" id="PF00106">
    <property type="entry name" value="adh_short"/>
    <property type="match status" value="1"/>
</dbReference>
<keyword evidence="2" id="KW-0521">NADP</keyword>
<dbReference type="PANTHER" id="PTHR24320">
    <property type="entry name" value="RETINOL DEHYDROGENASE"/>
    <property type="match status" value="1"/>
</dbReference>
<keyword evidence="3" id="KW-0560">Oxidoreductase</keyword>
<proteinExistence type="inferred from homology"/>
<dbReference type="AlphaFoldDB" id="A0A0W0EUZ2"/>
<dbReference type="PANTHER" id="PTHR24320:SF282">
    <property type="entry name" value="WW DOMAIN-CONTAINING OXIDOREDUCTASE"/>
    <property type="match status" value="1"/>
</dbReference>